<dbReference type="PANTHER" id="PTHR46825:SF9">
    <property type="entry name" value="BETA-LACTAMASE-RELATED DOMAIN-CONTAINING PROTEIN"/>
    <property type="match status" value="1"/>
</dbReference>
<dbReference type="EMBL" id="PTRA01000008">
    <property type="protein sequence ID" value="PQA53810.1"/>
    <property type="molecule type" value="Genomic_DNA"/>
</dbReference>
<protein>
    <submittedName>
        <fullName evidence="2">Serine hydrolase</fullName>
    </submittedName>
</protein>
<dbReference type="RefSeq" id="WP_104715970.1">
    <property type="nucleotide sequence ID" value="NZ_PTRA01000008.1"/>
</dbReference>
<dbReference type="InterPro" id="IPR050491">
    <property type="entry name" value="AmpC-like"/>
</dbReference>
<sequence length="398" mass="45142">MKSFRLILSSVLFLLSFVPGTGQISSSPWTAHELDSLLEKKRKESGTVGLAAAIIIHRKVVWMKGYGYADLEKKTPFTPHTVINLASISKTFTGVCMMKAIEDKKLSLDEDINTYLPFKVINPYYPTQKITLRNLGTHTSGITDRTPIYDSTYFYGGDHPTPLGEFLKSYFDPQGKFYAKENFLNHKPGSYREYSNIAAALAGYIVEQAVGMPLNEYSKRWIFKPLRMKQTAWFLREIDPASHSKLYDNQTDTLKLIPWYGEATYPDGGVRSSVADLSQFFIALLGDGSYQGKRILQKTSVETMQRYQFTPENKPVNVDLSRLNSGIFWATKDKATKIGHGGTDPGVKTEMLADLTKDVAVILFSNTTLTDKALFKYYFGIYEDLWTYAYALKEKQRR</sequence>
<proteinExistence type="predicted"/>
<name>A0A2S7IFK7_9BACT</name>
<dbReference type="Gene3D" id="3.40.710.10">
    <property type="entry name" value="DD-peptidase/beta-lactamase superfamily"/>
    <property type="match status" value="1"/>
</dbReference>
<dbReference type="GO" id="GO:0016787">
    <property type="term" value="F:hydrolase activity"/>
    <property type="evidence" value="ECO:0007669"/>
    <property type="project" value="UniProtKB-KW"/>
</dbReference>
<dbReference type="InterPro" id="IPR012338">
    <property type="entry name" value="Beta-lactam/transpept-like"/>
</dbReference>
<comment type="caution">
    <text evidence="2">The sequence shown here is derived from an EMBL/GenBank/DDBJ whole genome shotgun (WGS) entry which is preliminary data.</text>
</comment>
<reference evidence="3" key="1">
    <citation type="submission" date="2018-02" db="EMBL/GenBank/DDBJ databases">
        <title>Genome sequencing of Solimonas sp. HR-BB.</title>
        <authorList>
            <person name="Lee Y."/>
            <person name="Jeon C.O."/>
        </authorList>
    </citation>
    <scope>NUCLEOTIDE SEQUENCE [LARGE SCALE GENOMIC DNA]</scope>
    <source>
        <strain evidence="3">HR-U</strain>
    </source>
</reference>
<keyword evidence="2" id="KW-0378">Hydrolase</keyword>
<evidence type="ECO:0000313" key="3">
    <source>
        <dbReference type="Proteomes" id="UP000239590"/>
    </source>
</evidence>
<dbReference type="Proteomes" id="UP000239590">
    <property type="component" value="Unassembled WGS sequence"/>
</dbReference>
<feature type="domain" description="Beta-lactamase-related" evidence="1">
    <location>
        <begin position="34"/>
        <end position="370"/>
    </location>
</feature>
<dbReference type="AlphaFoldDB" id="A0A2S7IFK7"/>
<dbReference type="PANTHER" id="PTHR46825">
    <property type="entry name" value="D-ALANYL-D-ALANINE-CARBOXYPEPTIDASE/ENDOPEPTIDASE AMPH"/>
    <property type="match status" value="1"/>
</dbReference>
<dbReference type="Pfam" id="PF00144">
    <property type="entry name" value="Beta-lactamase"/>
    <property type="match status" value="1"/>
</dbReference>
<organism evidence="2 3">
    <name type="scientific">Siphonobacter curvatus</name>
    <dbReference type="NCBI Taxonomy" id="2094562"/>
    <lineage>
        <taxon>Bacteria</taxon>
        <taxon>Pseudomonadati</taxon>
        <taxon>Bacteroidota</taxon>
        <taxon>Cytophagia</taxon>
        <taxon>Cytophagales</taxon>
        <taxon>Cytophagaceae</taxon>
        <taxon>Siphonobacter</taxon>
    </lineage>
</organism>
<accession>A0A2S7IFK7</accession>
<evidence type="ECO:0000259" key="1">
    <source>
        <dbReference type="Pfam" id="PF00144"/>
    </source>
</evidence>
<dbReference type="OrthoDB" id="846150at2"/>
<evidence type="ECO:0000313" key="2">
    <source>
        <dbReference type="EMBL" id="PQA53810.1"/>
    </source>
</evidence>
<keyword evidence="3" id="KW-1185">Reference proteome</keyword>
<dbReference type="SUPFAM" id="SSF56601">
    <property type="entry name" value="beta-lactamase/transpeptidase-like"/>
    <property type="match status" value="1"/>
</dbReference>
<gene>
    <name evidence="2" type="ORF">C5O19_24240</name>
</gene>
<dbReference type="InterPro" id="IPR001466">
    <property type="entry name" value="Beta-lactam-related"/>
</dbReference>